<dbReference type="EMBL" id="JH413808">
    <property type="protein sequence ID" value="EHL31819.1"/>
    <property type="molecule type" value="Genomic_DNA"/>
</dbReference>
<evidence type="ECO:0000313" key="3">
    <source>
        <dbReference type="Proteomes" id="UP000002770"/>
    </source>
</evidence>
<proteinExistence type="predicted"/>
<dbReference type="AlphaFoldDB" id="G9ELI4"/>
<dbReference type="InParanoid" id="G9ELI4"/>
<evidence type="ECO:0000259" key="1">
    <source>
        <dbReference type="PROSITE" id="PS51736"/>
    </source>
</evidence>
<dbReference type="GO" id="GO:0000150">
    <property type="term" value="F:DNA strand exchange activity"/>
    <property type="evidence" value="ECO:0007669"/>
    <property type="project" value="InterPro"/>
</dbReference>
<dbReference type="InterPro" id="IPR050639">
    <property type="entry name" value="SSR_resolvase"/>
</dbReference>
<dbReference type="Pfam" id="PF00239">
    <property type="entry name" value="Resolvase"/>
    <property type="match status" value="1"/>
</dbReference>
<protein>
    <recommendedName>
        <fullName evidence="1">Resolvase/invertase-type recombinase catalytic domain-containing protein</fullName>
    </recommendedName>
</protein>
<dbReference type="OrthoDB" id="9786476at2"/>
<name>G9ELI4_9GAMM</name>
<evidence type="ECO:0000313" key="2">
    <source>
        <dbReference type="EMBL" id="EHL31819.1"/>
    </source>
</evidence>
<dbReference type="HOGENOM" id="CLU_010686_3_1_6"/>
<dbReference type="PANTHER" id="PTHR30461:SF19">
    <property type="entry name" value="SITE-SPECIFIC RECOMBINASE RESOLVASE FAMILY"/>
    <property type="match status" value="1"/>
</dbReference>
<dbReference type="STRING" id="658187.LDG_5983"/>
<dbReference type="SUPFAM" id="SSF53041">
    <property type="entry name" value="Resolvase-like"/>
    <property type="match status" value="1"/>
</dbReference>
<dbReference type="GO" id="GO:0003677">
    <property type="term" value="F:DNA binding"/>
    <property type="evidence" value="ECO:0007669"/>
    <property type="project" value="InterPro"/>
</dbReference>
<feature type="domain" description="Resolvase/invertase-type recombinase catalytic" evidence="1">
    <location>
        <begin position="3"/>
        <end position="145"/>
    </location>
</feature>
<dbReference type="eggNOG" id="COG1961">
    <property type="taxonomic scope" value="Bacteria"/>
</dbReference>
<dbReference type="PANTHER" id="PTHR30461">
    <property type="entry name" value="DNA-INVERTASE FROM LAMBDOID PROPHAGE"/>
    <property type="match status" value="1"/>
</dbReference>
<accession>G9ELI4</accession>
<sequence>MAKTIAYIRTSTDKQDLNNQKLEIFEFAKKNKLEVDEFIQMTISSRKTSKERRIDEMISALDDADTLIVTELSRLGRSTAEVIGLVNELIKKKVRVIAIKQNLDMKQHDMTSKVMITLFSLFAELERDLISLRTKEALANKKAQGIQLGKPKGTVQKSKFDLEVVKIKELLALGLSVRKIAIFLGYTNHIGLNTYINKRNLRETAITNGAEQDRGV</sequence>
<gene>
    <name evidence="2" type="ORF">LDG_5983</name>
</gene>
<organism evidence="2 3">
    <name type="scientific">Legionella drancourtii LLAP12</name>
    <dbReference type="NCBI Taxonomy" id="658187"/>
    <lineage>
        <taxon>Bacteria</taxon>
        <taxon>Pseudomonadati</taxon>
        <taxon>Pseudomonadota</taxon>
        <taxon>Gammaproteobacteria</taxon>
        <taxon>Legionellales</taxon>
        <taxon>Legionellaceae</taxon>
        <taxon>Legionella</taxon>
    </lineage>
</organism>
<dbReference type="SMART" id="SM00857">
    <property type="entry name" value="Resolvase"/>
    <property type="match status" value="1"/>
</dbReference>
<reference evidence="2 3" key="1">
    <citation type="journal article" date="2011" name="BMC Genomics">
        <title>Insight into cross-talk between intra-amoebal pathogens.</title>
        <authorList>
            <person name="Gimenez G."/>
            <person name="Bertelli C."/>
            <person name="Moliner C."/>
            <person name="Robert C."/>
            <person name="Raoult D."/>
            <person name="Fournier P.E."/>
            <person name="Greub G."/>
        </authorList>
    </citation>
    <scope>NUCLEOTIDE SEQUENCE [LARGE SCALE GENOMIC DNA]</scope>
    <source>
        <strain evidence="2 3">LLAP12</strain>
    </source>
</reference>
<dbReference type="InterPro" id="IPR006119">
    <property type="entry name" value="Resolv_N"/>
</dbReference>
<dbReference type="InterPro" id="IPR036162">
    <property type="entry name" value="Resolvase-like_N_sf"/>
</dbReference>
<dbReference type="PROSITE" id="PS51736">
    <property type="entry name" value="RECOMBINASES_3"/>
    <property type="match status" value="1"/>
</dbReference>
<keyword evidence="3" id="KW-1185">Reference proteome</keyword>
<dbReference type="CDD" id="cd03768">
    <property type="entry name" value="SR_ResInv"/>
    <property type="match status" value="1"/>
</dbReference>
<dbReference type="Proteomes" id="UP000002770">
    <property type="component" value="Unassembled WGS sequence"/>
</dbReference>
<dbReference type="Gene3D" id="3.40.50.1390">
    <property type="entry name" value="Resolvase, N-terminal catalytic domain"/>
    <property type="match status" value="1"/>
</dbReference>
<dbReference type="RefSeq" id="WP_006869930.1">
    <property type="nucleotide sequence ID" value="NZ_JH413808.1"/>
</dbReference>